<organism evidence="2 3">
    <name type="scientific">Lentzea flava</name>
    <dbReference type="NCBI Taxonomy" id="103732"/>
    <lineage>
        <taxon>Bacteria</taxon>
        <taxon>Bacillati</taxon>
        <taxon>Actinomycetota</taxon>
        <taxon>Actinomycetes</taxon>
        <taxon>Pseudonocardiales</taxon>
        <taxon>Pseudonocardiaceae</taxon>
        <taxon>Lentzea</taxon>
    </lineage>
</organism>
<name>A0ABQ2UKM6_9PSEU</name>
<keyword evidence="3" id="KW-1185">Reference proteome</keyword>
<sequence>MATPEEIKNRVDEFDSARSARRKAAAHRVSELAVRHDELASEVDEIKRTLAEVLAEYSDVITVEELARFTEVPASRLEQWRDGLKPGRGKRRRASSRTPAVRESTHHVAPASPAVGSIDPKPTAALRAADERIVAEVS</sequence>
<accession>A0ABQ2UKM6</accession>
<gene>
    <name evidence="2" type="ORF">GCM10010178_35050</name>
</gene>
<evidence type="ECO:0000256" key="1">
    <source>
        <dbReference type="SAM" id="MobiDB-lite"/>
    </source>
</evidence>
<feature type="region of interest" description="Disordered" evidence="1">
    <location>
        <begin position="1"/>
        <end position="22"/>
    </location>
</feature>
<dbReference type="EMBL" id="BMRE01000013">
    <property type="protein sequence ID" value="GGU39704.1"/>
    <property type="molecule type" value="Genomic_DNA"/>
</dbReference>
<reference evidence="3" key="1">
    <citation type="journal article" date="2019" name="Int. J. Syst. Evol. Microbiol.">
        <title>The Global Catalogue of Microorganisms (GCM) 10K type strain sequencing project: providing services to taxonomists for standard genome sequencing and annotation.</title>
        <authorList>
            <consortium name="The Broad Institute Genomics Platform"/>
            <consortium name="The Broad Institute Genome Sequencing Center for Infectious Disease"/>
            <person name="Wu L."/>
            <person name="Ma J."/>
        </authorList>
    </citation>
    <scope>NUCLEOTIDE SEQUENCE [LARGE SCALE GENOMIC DNA]</scope>
    <source>
        <strain evidence="3">JCM 3296</strain>
    </source>
</reference>
<feature type="region of interest" description="Disordered" evidence="1">
    <location>
        <begin position="82"/>
        <end position="122"/>
    </location>
</feature>
<evidence type="ECO:0000313" key="2">
    <source>
        <dbReference type="EMBL" id="GGU39704.1"/>
    </source>
</evidence>
<evidence type="ECO:0000313" key="3">
    <source>
        <dbReference type="Proteomes" id="UP000649573"/>
    </source>
</evidence>
<feature type="compositionally biased region" description="Basic and acidic residues" evidence="1">
    <location>
        <begin position="1"/>
        <end position="18"/>
    </location>
</feature>
<comment type="caution">
    <text evidence="2">The sequence shown here is derived from an EMBL/GenBank/DDBJ whole genome shotgun (WGS) entry which is preliminary data.</text>
</comment>
<dbReference type="RefSeq" id="WP_189254748.1">
    <property type="nucleotide sequence ID" value="NZ_BMRE01000013.1"/>
</dbReference>
<dbReference type="Proteomes" id="UP000649573">
    <property type="component" value="Unassembled WGS sequence"/>
</dbReference>
<protein>
    <submittedName>
        <fullName evidence="2">Uncharacterized protein</fullName>
    </submittedName>
</protein>
<proteinExistence type="predicted"/>